<keyword evidence="7" id="KW-0067">ATP-binding</keyword>
<keyword evidence="5" id="KW-0547">Nucleotide-binding</keyword>
<keyword evidence="9" id="KW-0805">Transcription regulation</keyword>
<keyword evidence="3 11" id="KW-0597">Phosphoprotein</keyword>
<keyword evidence="6" id="KW-0418">Kinase</keyword>
<dbReference type="PANTHER" id="PTHR43547:SF2">
    <property type="entry name" value="HYBRID SIGNAL TRANSDUCTION HISTIDINE KINASE C"/>
    <property type="match status" value="1"/>
</dbReference>
<dbReference type="Gene3D" id="2.130.10.10">
    <property type="entry name" value="YVTN repeat-like/Quinoprotein amine dehydrogenase"/>
    <property type="match status" value="2"/>
</dbReference>
<dbReference type="InterPro" id="IPR013783">
    <property type="entry name" value="Ig-like_fold"/>
</dbReference>
<keyword evidence="12" id="KW-0175">Coiled coil</keyword>
<dbReference type="InterPro" id="IPR003594">
    <property type="entry name" value="HATPase_dom"/>
</dbReference>
<proteinExistence type="predicted"/>
<evidence type="ECO:0000259" key="16">
    <source>
        <dbReference type="PROSITE" id="PS50110"/>
    </source>
</evidence>
<evidence type="ECO:0000259" key="15">
    <source>
        <dbReference type="PROSITE" id="PS50109"/>
    </source>
</evidence>
<sequence>MMTVVQNGRCIPAPGTIGLTSVVMSKIIVRYTALWVALFLCSYAYTQIPVTYLGINQGLSNNSARCILRDKRGFIWIGTFDGLNRYDGYEFRVFRKQPNDSNSLIDPVIYTLGEDRSGNIWVGTRQGLSVYNVATDRFSHLGVQGGPAILKDVVRAIATDHQNNVFIGTENTGLLLCAGASQTASRIKLIAGHDSITAYSVQSLEVTAEGKLWVFVQNRGLFIYDKPSGTLQYVDGTVKTAPALESSGNIVWIGSSNGLFEYNTTDRTCTNRLNGQQGQLRSARVNALTLDKSNRLWIGTIGGGITIWDRSSGRTEQLDAGDSKYSLSSVDISVILDDPESRKWIGTQKAGINIIDWQRNRFRTVAHDPAAPGRFKGNFVTAFYEAPDGQLWIGTDDAGVNIWNRKNDTFFSLARVANTGVRLPSNAITYICGDGPDDTWLATFDAGIIRAQHNGKIIRTYKCINPATGFEDPVVCVLYKDRSDTLWATTLRRGNRYAALYFYNRQADRFDAFDTRLSDLFAFTEDRNAQLWGGNLSQLVRIDRQQKKHAFFDIGVAVHAIYEDRSGRLWIGTEGGGLMLFDRKLGKVTAVYTTDQGLCNNSVLTINEDAQGALWISTFNGLSRFDPATHTFRNYYHNDGLQSNQFNYNAALKLQSGELMLGGINGFNIFNPANIKPVNDTPAVVITGVKVSNAPVRYGSPYTMKNEIADGVMELRVPYDKAALTFDFAALEYSLPEKISYAYYLEGWDRNWNYSGSLRTAGYTHLSEGTYTFRVKSTDAEGLWNGRETIVRVRVLPPWYRSWWAYLFYSTSLALLVVAWWRYRIKQAKLKYEIAIANFNTEKEKLEKDKQRAEYEKEKAVLEGERLLNEKEKELQKKQLDFFTSITHEFRSPLTLIINPAKDLVKKTDAEGLMENRRELTAIYRNARRLLSLVDQLLFFRKADTSLDKITVANLNFYSLCYEIYLCFVQQATTRHIRFEFIGPDPSLELYVDREKMEIVLFNLISNALKYTPEGGKIAVQIEEESNHVLLTVADTGAGIPGSAGEKIFEKFYKAEREAGGSKPGFGIGLYLVRQIVTAHKGSIAYESQPGVGSTFRVQLLKGHAHFNPEVMAQTALPQPLSLTELIKEADTDITEEKAGAEHWPVTVEPILTGKQLMLVVDDDPAIRRYITEIFQDRFSLYEAGGGAEGLALAEKQVPDIIISDVKMEQGDGIDFCKAIKSHSALGHIPVILLTGTHSSELKLEGIEGGADDYIMKPFDRELLQARVTGLLKNKDNLQRFFFNEITLNKQDQKISGEYKEFLDRCISIVEDHLDDEDFSVLQLAAAMDKSYSSIYKKIKLISGQTANGFIRFIRLRKAAELFINTNHNVSEVAFQVGIYDPKFFREQFSKLFGMKPSEYIKKYRKPFQDRFTITGDGGK</sequence>
<dbReference type="FunFam" id="2.60.40.10:FF:000791">
    <property type="entry name" value="Two-component system sensor histidine kinase/response regulator"/>
    <property type="match status" value="1"/>
</dbReference>
<dbReference type="Pfam" id="PF07495">
    <property type="entry name" value="Y_Y_Y"/>
    <property type="match status" value="1"/>
</dbReference>
<dbReference type="CDD" id="cd00082">
    <property type="entry name" value="HisKA"/>
    <property type="match status" value="1"/>
</dbReference>
<evidence type="ECO:0000256" key="12">
    <source>
        <dbReference type="SAM" id="Coils"/>
    </source>
</evidence>
<keyword evidence="4" id="KW-0808">Transferase</keyword>
<feature type="transmembrane region" description="Helical" evidence="13">
    <location>
        <begin position="803"/>
        <end position="821"/>
    </location>
</feature>
<dbReference type="Pfam" id="PF02518">
    <property type="entry name" value="HATPase_c"/>
    <property type="match status" value="1"/>
</dbReference>
<evidence type="ECO:0000256" key="7">
    <source>
        <dbReference type="ARBA" id="ARBA00022840"/>
    </source>
</evidence>
<dbReference type="OrthoDB" id="9809670at2"/>
<protein>
    <recommendedName>
        <fullName evidence="2">histidine kinase</fullName>
        <ecNumber evidence="2">2.7.13.3</ecNumber>
    </recommendedName>
</protein>
<dbReference type="SMART" id="SM00448">
    <property type="entry name" value="REC"/>
    <property type="match status" value="1"/>
</dbReference>
<feature type="modified residue" description="4-aspartylphosphate" evidence="11">
    <location>
        <position position="1205"/>
    </location>
</feature>
<dbReference type="KEGG" id="pseg:D3H65_09175"/>
<dbReference type="InterPro" id="IPR011123">
    <property type="entry name" value="Y_Y_Y"/>
</dbReference>
<evidence type="ECO:0000256" key="1">
    <source>
        <dbReference type="ARBA" id="ARBA00000085"/>
    </source>
</evidence>
<dbReference type="Gene3D" id="3.30.565.10">
    <property type="entry name" value="Histidine kinase-like ATPase, C-terminal domain"/>
    <property type="match status" value="1"/>
</dbReference>
<evidence type="ECO:0000259" key="14">
    <source>
        <dbReference type="PROSITE" id="PS01124"/>
    </source>
</evidence>
<dbReference type="FunFam" id="3.30.565.10:FF:000037">
    <property type="entry name" value="Hybrid sensor histidine kinase/response regulator"/>
    <property type="match status" value="1"/>
</dbReference>
<keyword evidence="13" id="KW-1133">Transmembrane helix</keyword>
<dbReference type="InterPro" id="IPR005467">
    <property type="entry name" value="His_kinase_dom"/>
</dbReference>
<dbReference type="SUPFAM" id="SSF47384">
    <property type="entry name" value="Homodimeric domain of signal transducing histidine kinase"/>
    <property type="match status" value="1"/>
</dbReference>
<dbReference type="PROSITE" id="PS01124">
    <property type="entry name" value="HTH_ARAC_FAMILY_2"/>
    <property type="match status" value="1"/>
</dbReference>
<keyword evidence="13" id="KW-0472">Membrane</keyword>
<evidence type="ECO:0000256" key="2">
    <source>
        <dbReference type="ARBA" id="ARBA00012438"/>
    </source>
</evidence>
<dbReference type="Gene3D" id="1.10.10.60">
    <property type="entry name" value="Homeodomain-like"/>
    <property type="match status" value="1"/>
</dbReference>
<dbReference type="CDD" id="cd00156">
    <property type="entry name" value="REC"/>
    <property type="match status" value="1"/>
</dbReference>
<dbReference type="Gene3D" id="1.10.287.130">
    <property type="match status" value="1"/>
</dbReference>
<dbReference type="Pfam" id="PF12833">
    <property type="entry name" value="HTH_18"/>
    <property type="match status" value="1"/>
</dbReference>
<dbReference type="InterPro" id="IPR018060">
    <property type="entry name" value="HTH_AraC"/>
</dbReference>
<dbReference type="InterPro" id="IPR004358">
    <property type="entry name" value="Sig_transdc_His_kin-like_C"/>
</dbReference>
<dbReference type="Gene3D" id="2.60.40.10">
    <property type="entry name" value="Immunoglobulins"/>
    <property type="match status" value="1"/>
</dbReference>
<dbReference type="EMBL" id="CP032157">
    <property type="protein sequence ID" value="AXY74133.1"/>
    <property type="molecule type" value="Genomic_DNA"/>
</dbReference>
<dbReference type="PANTHER" id="PTHR43547">
    <property type="entry name" value="TWO-COMPONENT HISTIDINE KINASE"/>
    <property type="match status" value="1"/>
</dbReference>
<evidence type="ECO:0000256" key="11">
    <source>
        <dbReference type="PROSITE-ProRule" id="PRU00169"/>
    </source>
</evidence>
<dbReference type="InterPro" id="IPR015943">
    <property type="entry name" value="WD40/YVTN_repeat-like_dom_sf"/>
</dbReference>
<keyword evidence="18" id="KW-1185">Reference proteome</keyword>
<evidence type="ECO:0000256" key="9">
    <source>
        <dbReference type="ARBA" id="ARBA00023015"/>
    </source>
</evidence>
<name>A0A3B7MLG5_9BACT</name>
<dbReference type="InterPro" id="IPR003661">
    <property type="entry name" value="HisK_dim/P_dom"/>
</dbReference>
<keyword evidence="8" id="KW-0902">Two-component regulatory system</keyword>
<keyword evidence="10" id="KW-0804">Transcription</keyword>
<evidence type="ECO:0000256" key="4">
    <source>
        <dbReference type="ARBA" id="ARBA00022679"/>
    </source>
</evidence>
<dbReference type="Pfam" id="PF00072">
    <property type="entry name" value="Response_reg"/>
    <property type="match status" value="1"/>
</dbReference>
<evidence type="ECO:0000313" key="17">
    <source>
        <dbReference type="EMBL" id="AXY74133.1"/>
    </source>
</evidence>
<evidence type="ECO:0000256" key="6">
    <source>
        <dbReference type="ARBA" id="ARBA00022777"/>
    </source>
</evidence>
<dbReference type="PROSITE" id="PS50109">
    <property type="entry name" value="HIS_KIN"/>
    <property type="match status" value="1"/>
</dbReference>
<dbReference type="CDD" id="cd00146">
    <property type="entry name" value="PKD"/>
    <property type="match status" value="1"/>
</dbReference>
<evidence type="ECO:0000256" key="8">
    <source>
        <dbReference type="ARBA" id="ARBA00023012"/>
    </source>
</evidence>
<dbReference type="SMART" id="SM00388">
    <property type="entry name" value="HisKA"/>
    <property type="match status" value="1"/>
</dbReference>
<dbReference type="GO" id="GO:0005524">
    <property type="term" value="F:ATP binding"/>
    <property type="evidence" value="ECO:0007669"/>
    <property type="project" value="UniProtKB-KW"/>
</dbReference>
<keyword evidence="13" id="KW-0812">Transmembrane</keyword>
<evidence type="ECO:0000313" key="18">
    <source>
        <dbReference type="Proteomes" id="UP000263900"/>
    </source>
</evidence>
<dbReference type="SMART" id="SM00387">
    <property type="entry name" value="HATPase_c"/>
    <property type="match status" value="1"/>
</dbReference>
<dbReference type="InterPro" id="IPR036097">
    <property type="entry name" value="HisK_dim/P_sf"/>
</dbReference>
<dbReference type="InterPro" id="IPR011110">
    <property type="entry name" value="Reg_prop"/>
</dbReference>
<dbReference type="Gene3D" id="3.40.50.2300">
    <property type="match status" value="1"/>
</dbReference>
<evidence type="ECO:0000256" key="13">
    <source>
        <dbReference type="SAM" id="Phobius"/>
    </source>
</evidence>
<dbReference type="SUPFAM" id="SSF50998">
    <property type="entry name" value="Quinoprotein alcohol dehydrogenase-like"/>
    <property type="match status" value="1"/>
</dbReference>
<dbReference type="CDD" id="cd00075">
    <property type="entry name" value="HATPase"/>
    <property type="match status" value="1"/>
</dbReference>
<gene>
    <name evidence="17" type="ORF">D3H65_09175</name>
</gene>
<dbReference type="PRINTS" id="PR00344">
    <property type="entry name" value="BCTRLSENSOR"/>
</dbReference>
<dbReference type="GO" id="GO:0003700">
    <property type="term" value="F:DNA-binding transcription factor activity"/>
    <property type="evidence" value="ECO:0007669"/>
    <property type="project" value="InterPro"/>
</dbReference>
<dbReference type="Pfam" id="PF07494">
    <property type="entry name" value="Reg_prop"/>
    <property type="match status" value="5"/>
</dbReference>
<comment type="catalytic activity">
    <reaction evidence="1">
        <text>ATP + protein L-histidine = ADP + protein N-phospho-L-histidine.</text>
        <dbReference type="EC" id="2.7.13.3"/>
    </reaction>
</comment>
<feature type="coiled-coil region" evidence="12">
    <location>
        <begin position="829"/>
        <end position="881"/>
    </location>
</feature>
<dbReference type="SUPFAM" id="SSF52172">
    <property type="entry name" value="CheY-like"/>
    <property type="match status" value="1"/>
</dbReference>
<reference evidence="17 18" key="1">
    <citation type="submission" date="2018-09" db="EMBL/GenBank/DDBJ databases">
        <title>Genome sequencing of strain 6GH32-13.</title>
        <authorList>
            <person name="Weon H.-Y."/>
            <person name="Heo J."/>
            <person name="Kwon S.-W."/>
        </authorList>
    </citation>
    <scope>NUCLEOTIDE SEQUENCE [LARGE SCALE GENOMIC DNA]</scope>
    <source>
        <strain evidence="17 18">5GH32-13</strain>
    </source>
</reference>
<feature type="transmembrane region" description="Helical" evidence="13">
    <location>
        <begin position="27"/>
        <end position="45"/>
    </location>
</feature>
<organism evidence="17 18">
    <name type="scientific">Paraflavitalea soli</name>
    <dbReference type="NCBI Taxonomy" id="2315862"/>
    <lineage>
        <taxon>Bacteria</taxon>
        <taxon>Pseudomonadati</taxon>
        <taxon>Bacteroidota</taxon>
        <taxon>Chitinophagia</taxon>
        <taxon>Chitinophagales</taxon>
        <taxon>Chitinophagaceae</taxon>
        <taxon>Paraflavitalea</taxon>
    </lineage>
</organism>
<dbReference type="InterPro" id="IPR009057">
    <property type="entry name" value="Homeodomain-like_sf"/>
</dbReference>
<evidence type="ECO:0000256" key="5">
    <source>
        <dbReference type="ARBA" id="ARBA00022741"/>
    </source>
</evidence>
<feature type="domain" description="Response regulatory" evidence="16">
    <location>
        <begin position="1157"/>
        <end position="1272"/>
    </location>
</feature>
<dbReference type="Proteomes" id="UP000263900">
    <property type="component" value="Chromosome"/>
</dbReference>
<feature type="domain" description="HTH araC/xylS-type" evidence="14">
    <location>
        <begin position="1304"/>
        <end position="1403"/>
    </location>
</feature>
<dbReference type="Pfam" id="PF00512">
    <property type="entry name" value="HisKA"/>
    <property type="match status" value="1"/>
</dbReference>
<feature type="domain" description="Histidine kinase" evidence="15">
    <location>
        <begin position="885"/>
        <end position="1104"/>
    </location>
</feature>
<accession>A0A3B7MLG5</accession>
<evidence type="ECO:0000256" key="3">
    <source>
        <dbReference type="ARBA" id="ARBA00022553"/>
    </source>
</evidence>
<dbReference type="SUPFAM" id="SSF55874">
    <property type="entry name" value="ATPase domain of HSP90 chaperone/DNA topoisomerase II/histidine kinase"/>
    <property type="match status" value="1"/>
</dbReference>
<evidence type="ECO:0000256" key="10">
    <source>
        <dbReference type="ARBA" id="ARBA00023163"/>
    </source>
</evidence>
<dbReference type="PROSITE" id="PS50110">
    <property type="entry name" value="RESPONSE_REGULATORY"/>
    <property type="match status" value="1"/>
</dbReference>
<dbReference type="InterPro" id="IPR036890">
    <property type="entry name" value="HATPase_C_sf"/>
</dbReference>
<dbReference type="InterPro" id="IPR011006">
    <property type="entry name" value="CheY-like_superfamily"/>
</dbReference>
<dbReference type="GO" id="GO:0000155">
    <property type="term" value="F:phosphorelay sensor kinase activity"/>
    <property type="evidence" value="ECO:0007669"/>
    <property type="project" value="InterPro"/>
</dbReference>
<dbReference type="InterPro" id="IPR001789">
    <property type="entry name" value="Sig_transdc_resp-reg_receiver"/>
</dbReference>
<dbReference type="EC" id="2.7.13.3" evidence="2"/>
<dbReference type="GO" id="GO:0043565">
    <property type="term" value="F:sequence-specific DNA binding"/>
    <property type="evidence" value="ECO:0007669"/>
    <property type="project" value="InterPro"/>
</dbReference>
<dbReference type="SUPFAM" id="SSF46689">
    <property type="entry name" value="Homeodomain-like"/>
    <property type="match status" value="1"/>
</dbReference>
<dbReference type="InterPro" id="IPR011047">
    <property type="entry name" value="Quinoprotein_ADH-like_sf"/>
</dbReference>
<dbReference type="SMART" id="SM00342">
    <property type="entry name" value="HTH_ARAC"/>
    <property type="match status" value="1"/>
</dbReference>